<dbReference type="EC" id="2.7.7.65" evidence="2"/>
<evidence type="ECO:0000313" key="2">
    <source>
        <dbReference type="EMBL" id="MDY6551566.1"/>
    </source>
</evidence>
<dbReference type="InterPro" id="IPR000160">
    <property type="entry name" value="GGDEF_dom"/>
</dbReference>
<name>A0ABU5GLZ5_9GAMM</name>
<accession>A0ABU5GLZ5</accession>
<gene>
    <name evidence="2" type="ORF">SKM48_12585</name>
</gene>
<keyword evidence="3" id="KW-1185">Reference proteome</keyword>
<feature type="domain" description="GGDEF" evidence="1">
    <location>
        <begin position="1"/>
        <end position="45"/>
    </location>
</feature>
<sequence>MKITVSMGVTHTYLPSRLELQQLINTADQALYRAKDSGRNCVVLA</sequence>
<keyword evidence="2" id="KW-0548">Nucleotidyltransferase</keyword>
<dbReference type="PROSITE" id="PS50887">
    <property type="entry name" value="GGDEF"/>
    <property type="match status" value="1"/>
</dbReference>
<dbReference type="EMBL" id="JAXHPO010000099">
    <property type="protein sequence ID" value="MDY6551566.1"/>
    <property type="molecule type" value="Genomic_DNA"/>
</dbReference>
<dbReference type="Gene3D" id="3.30.70.270">
    <property type="match status" value="1"/>
</dbReference>
<evidence type="ECO:0000259" key="1">
    <source>
        <dbReference type="PROSITE" id="PS50887"/>
    </source>
</evidence>
<dbReference type="RefSeq" id="WP_321104502.1">
    <property type="nucleotide sequence ID" value="NZ_JAXHPO010000099.1"/>
</dbReference>
<organism evidence="2 3">
    <name type="scientific">Acinetobacter faecalis</name>
    <dbReference type="NCBI Taxonomy" id="2665161"/>
    <lineage>
        <taxon>Bacteria</taxon>
        <taxon>Pseudomonadati</taxon>
        <taxon>Pseudomonadota</taxon>
        <taxon>Gammaproteobacteria</taxon>
        <taxon>Moraxellales</taxon>
        <taxon>Moraxellaceae</taxon>
        <taxon>Acinetobacter</taxon>
    </lineage>
</organism>
<dbReference type="Pfam" id="PF00990">
    <property type="entry name" value="GGDEF"/>
    <property type="match status" value="1"/>
</dbReference>
<keyword evidence="2" id="KW-0808">Transferase</keyword>
<dbReference type="InterPro" id="IPR029787">
    <property type="entry name" value="Nucleotide_cyclase"/>
</dbReference>
<dbReference type="SUPFAM" id="SSF55073">
    <property type="entry name" value="Nucleotide cyclase"/>
    <property type="match status" value="1"/>
</dbReference>
<reference evidence="2 3" key="1">
    <citation type="journal article" date="2024" name="Syst. Appl. Microbiol.">
        <title>Evidence for the occurrence of Acinetobacter faecalis in cattle feces and its emended description.</title>
        <authorList>
            <person name="Kyselkova M."/>
            <person name="Xanthopoulou K."/>
            <person name="Shestivska V."/>
            <person name="Spanelova P."/>
            <person name="Maixnerova M."/>
            <person name="Higgins P.G."/>
            <person name="Nemec A."/>
        </authorList>
    </citation>
    <scope>NUCLEOTIDE SEQUENCE [LARGE SCALE GENOMIC DNA]</scope>
    <source>
        <strain evidence="2 3">ANC 7225</strain>
    </source>
</reference>
<proteinExistence type="predicted"/>
<dbReference type="InterPro" id="IPR043128">
    <property type="entry name" value="Rev_trsase/Diguanyl_cyclase"/>
</dbReference>
<comment type="caution">
    <text evidence="2">The sequence shown here is derived from an EMBL/GenBank/DDBJ whole genome shotgun (WGS) entry which is preliminary data.</text>
</comment>
<dbReference type="Proteomes" id="UP001284094">
    <property type="component" value="Unassembled WGS sequence"/>
</dbReference>
<protein>
    <submittedName>
        <fullName evidence="2">Diguanylate cyclase</fullName>
        <ecNumber evidence="2">2.7.7.65</ecNumber>
    </submittedName>
</protein>
<evidence type="ECO:0000313" key="3">
    <source>
        <dbReference type="Proteomes" id="UP001284094"/>
    </source>
</evidence>
<dbReference type="GO" id="GO:0052621">
    <property type="term" value="F:diguanylate cyclase activity"/>
    <property type="evidence" value="ECO:0007669"/>
    <property type="project" value="UniProtKB-EC"/>
</dbReference>